<dbReference type="PROSITE" id="PS51747">
    <property type="entry name" value="CYT_DCMP_DEAMINASES_2"/>
    <property type="match status" value="1"/>
</dbReference>
<evidence type="ECO:0000256" key="6">
    <source>
        <dbReference type="ARBA" id="ARBA00022833"/>
    </source>
</evidence>
<sequence length="181" mass="20204">MDRNEPLTNGAEAPEPDLQFMELAILEAKKAEAIGEVPIGAVIVRDGEVIAAAHNLRERDQEATAHAELAAITEACRKIGSWRLEDTVLYVTLEPCPMCAGAILQSRIPRVVYGARDPKAGCVDSLYRLLDDPRFNHRCDVTEGVLGEECGTLLTNFFRGIRERRKAEKQARKKREMETEE</sequence>
<dbReference type="AlphaFoldDB" id="A0A161SN57"/>
<evidence type="ECO:0000256" key="8">
    <source>
        <dbReference type="HAMAP-Rule" id="MF_00972"/>
    </source>
</evidence>
<dbReference type="GO" id="GO:0052717">
    <property type="term" value="F:tRNA-specific adenosine-34 deaminase activity"/>
    <property type="evidence" value="ECO:0007669"/>
    <property type="project" value="UniProtKB-UniRule"/>
</dbReference>
<dbReference type="Proteomes" id="UP000076490">
    <property type="component" value="Unassembled WGS sequence"/>
</dbReference>
<feature type="binding site" evidence="8">
    <location>
        <position position="99"/>
    </location>
    <ligand>
        <name>Zn(2+)</name>
        <dbReference type="ChEBI" id="CHEBI:29105"/>
        <note>catalytic</note>
    </ligand>
</feature>
<dbReference type="GO" id="GO:0008270">
    <property type="term" value="F:zinc ion binding"/>
    <property type="evidence" value="ECO:0007669"/>
    <property type="project" value="UniProtKB-UniRule"/>
</dbReference>
<dbReference type="PROSITE" id="PS00903">
    <property type="entry name" value="CYT_DCMP_DEAMINASES_1"/>
    <property type="match status" value="1"/>
</dbReference>
<evidence type="ECO:0000256" key="3">
    <source>
        <dbReference type="ARBA" id="ARBA00022694"/>
    </source>
</evidence>
<evidence type="ECO:0000313" key="10">
    <source>
        <dbReference type="EMBL" id="KZE39423.1"/>
    </source>
</evidence>
<name>A0A161SN57_9BACL</name>
<keyword evidence="6 8" id="KW-0862">Zinc</keyword>
<dbReference type="OrthoDB" id="9802676at2"/>
<evidence type="ECO:0000313" key="11">
    <source>
        <dbReference type="Proteomes" id="UP000076490"/>
    </source>
</evidence>
<accession>A0A161SN57</accession>
<comment type="function">
    <text evidence="8">Catalyzes the deamination of adenosine to inosine at the wobble position 34 of tRNA(Arg2).</text>
</comment>
<comment type="caution">
    <text evidence="10">The sequence shown here is derived from an EMBL/GenBank/DDBJ whole genome shotgun (WGS) entry which is preliminary data.</text>
</comment>
<dbReference type="InterPro" id="IPR016193">
    <property type="entry name" value="Cytidine_deaminase-like"/>
</dbReference>
<feature type="binding site" evidence="8">
    <location>
        <position position="96"/>
    </location>
    <ligand>
        <name>Zn(2+)</name>
        <dbReference type="ChEBI" id="CHEBI:29105"/>
        <note>catalytic</note>
    </ligand>
</feature>
<comment type="cofactor">
    <cofactor evidence="8">
        <name>Zn(2+)</name>
        <dbReference type="ChEBI" id="CHEBI:29105"/>
    </cofactor>
    <text evidence="8">Binds 1 zinc ion per subunit.</text>
</comment>
<evidence type="ECO:0000256" key="7">
    <source>
        <dbReference type="ARBA" id="ARBA00048045"/>
    </source>
</evidence>
<dbReference type="RefSeq" id="WP_063178999.1">
    <property type="nucleotide sequence ID" value="NZ_LQNT01000003.1"/>
</dbReference>
<dbReference type="Pfam" id="PF00383">
    <property type="entry name" value="dCMP_cyt_deam_1"/>
    <property type="match status" value="1"/>
</dbReference>
<dbReference type="CDD" id="cd01285">
    <property type="entry name" value="nucleoside_deaminase"/>
    <property type="match status" value="1"/>
</dbReference>
<feature type="active site" description="Proton donor" evidence="8">
    <location>
        <position position="68"/>
    </location>
</feature>
<keyword evidence="5 8" id="KW-0378">Hydrolase</keyword>
<comment type="catalytic activity">
    <reaction evidence="7 8">
        <text>adenosine(34) in tRNA + H2O + H(+) = inosine(34) in tRNA + NH4(+)</text>
        <dbReference type="Rhea" id="RHEA:43168"/>
        <dbReference type="Rhea" id="RHEA-COMP:10373"/>
        <dbReference type="Rhea" id="RHEA-COMP:10374"/>
        <dbReference type="ChEBI" id="CHEBI:15377"/>
        <dbReference type="ChEBI" id="CHEBI:15378"/>
        <dbReference type="ChEBI" id="CHEBI:28938"/>
        <dbReference type="ChEBI" id="CHEBI:74411"/>
        <dbReference type="ChEBI" id="CHEBI:82852"/>
        <dbReference type="EC" id="3.5.4.33"/>
    </reaction>
</comment>
<evidence type="ECO:0000256" key="1">
    <source>
        <dbReference type="ARBA" id="ARBA00010669"/>
    </source>
</evidence>
<dbReference type="EMBL" id="LQNT01000003">
    <property type="protein sequence ID" value="KZE39423.1"/>
    <property type="molecule type" value="Genomic_DNA"/>
</dbReference>
<dbReference type="GO" id="GO:0002100">
    <property type="term" value="P:tRNA wobble adenosine to inosine editing"/>
    <property type="evidence" value="ECO:0007669"/>
    <property type="project" value="UniProtKB-UniRule"/>
</dbReference>
<dbReference type="InterPro" id="IPR016192">
    <property type="entry name" value="APOBEC/CMP_deaminase_Zn-bd"/>
</dbReference>
<evidence type="ECO:0000256" key="2">
    <source>
        <dbReference type="ARBA" id="ARBA00011738"/>
    </source>
</evidence>
<dbReference type="PANTHER" id="PTHR11079:SF202">
    <property type="entry name" value="TRNA-SPECIFIC ADENOSINE DEAMINASE"/>
    <property type="match status" value="1"/>
</dbReference>
<dbReference type="InterPro" id="IPR002125">
    <property type="entry name" value="CMP_dCMP_dom"/>
</dbReference>
<evidence type="ECO:0000259" key="9">
    <source>
        <dbReference type="PROSITE" id="PS51747"/>
    </source>
</evidence>
<comment type="similarity">
    <text evidence="1">Belongs to the cytidine and deoxycytidylate deaminase family. ADAT2 subfamily.</text>
</comment>
<dbReference type="NCBIfam" id="NF008113">
    <property type="entry name" value="PRK10860.1"/>
    <property type="match status" value="1"/>
</dbReference>
<proteinExistence type="inferred from homology"/>
<evidence type="ECO:0000256" key="4">
    <source>
        <dbReference type="ARBA" id="ARBA00022723"/>
    </source>
</evidence>
<dbReference type="FunFam" id="3.40.140.10:FF:000005">
    <property type="entry name" value="tRNA-specific adenosine deaminase"/>
    <property type="match status" value="1"/>
</dbReference>
<keyword evidence="3 8" id="KW-0819">tRNA processing</keyword>
<reference evidence="10 11" key="1">
    <citation type="submission" date="2016-01" db="EMBL/GenBank/DDBJ databases">
        <title>Whole genome sequencing of Bhargavaea cecembensis T14.</title>
        <authorList>
            <person name="Hong K.W."/>
        </authorList>
    </citation>
    <scope>NUCLEOTIDE SEQUENCE [LARGE SCALE GENOMIC DNA]</scope>
    <source>
        <strain evidence="10 11">T14</strain>
    </source>
</reference>
<keyword evidence="4 8" id="KW-0479">Metal-binding</keyword>
<gene>
    <name evidence="8" type="primary">tadA</name>
    <name evidence="10" type="ORF">AV656_15830</name>
</gene>
<protein>
    <recommendedName>
        <fullName evidence="8">tRNA-specific adenosine deaminase</fullName>
        <ecNumber evidence="8">3.5.4.33</ecNumber>
    </recommendedName>
</protein>
<dbReference type="HAMAP" id="MF_00972">
    <property type="entry name" value="tRNA_aden_deaminase"/>
    <property type="match status" value="1"/>
</dbReference>
<dbReference type="SUPFAM" id="SSF53927">
    <property type="entry name" value="Cytidine deaminase-like"/>
    <property type="match status" value="1"/>
</dbReference>
<organism evidence="10 11">
    <name type="scientific">Bhargavaea cecembensis</name>
    <dbReference type="NCBI Taxonomy" id="394098"/>
    <lineage>
        <taxon>Bacteria</taxon>
        <taxon>Bacillati</taxon>
        <taxon>Bacillota</taxon>
        <taxon>Bacilli</taxon>
        <taxon>Bacillales</taxon>
        <taxon>Caryophanaceae</taxon>
        <taxon>Bhargavaea</taxon>
    </lineage>
</organism>
<dbReference type="EC" id="3.5.4.33" evidence="8"/>
<comment type="subunit">
    <text evidence="2 8">Homodimer.</text>
</comment>
<dbReference type="PANTHER" id="PTHR11079">
    <property type="entry name" value="CYTOSINE DEAMINASE FAMILY MEMBER"/>
    <property type="match status" value="1"/>
</dbReference>
<feature type="domain" description="CMP/dCMP-type deaminase" evidence="9">
    <location>
        <begin position="15"/>
        <end position="124"/>
    </location>
</feature>
<dbReference type="InterPro" id="IPR028883">
    <property type="entry name" value="tRNA_aden_deaminase"/>
</dbReference>
<dbReference type="Gene3D" id="3.40.140.10">
    <property type="entry name" value="Cytidine Deaminase, domain 2"/>
    <property type="match status" value="1"/>
</dbReference>
<feature type="binding site" evidence="8">
    <location>
        <position position="66"/>
    </location>
    <ligand>
        <name>Zn(2+)</name>
        <dbReference type="ChEBI" id="CHEBI:29105"/>
        <note>catalytic</note>
    </ligand>
</feature>
<evidence type="ECO:0000256" key="5">
    <source>
        <dbReference type="ARBA" id="ARBA00022801"/>
    </source>
</evidence>